<evidence type="ECO:0000256" key="5">
    <source>
        <dbReference type="ARBA" id="ARBA00022989"/>
    </source>
</evidence>
<name>A0ABQ7T9D3_PHRPL</name>
<dbReference type="EMBL" id="JAIPUX010000521">
    <property type="protein sequence ID" value="KAH0626057.1"/>
    <property type="molecule type" value="Genomic_DNA"/>
</dbReference>
<comment type="similarity">
    <text evidence="7 8">Belongs to the MPDU1 (TC 2.A.43.3) family.</text>
</comment>
<feature type="transmembrane region" description="Helical" evidence="9">
    <location>
        <begin position="112"/>
        <end position="132"/>
    </location>
</feature>
<accession>A0ABQ7T9D3</accession>
<reference evidence="10 11" key="1">
    <citation type="journal article" date="2022" name="Gigascience">
        <title>A chromosome-level genome assembly and annotation of the desert horned lizard, Phrynosoma platyrhinos, provides insight into chromosomal rearrangements among reptiles.</title>
        <authorList>
            <person name="Koochekian N."/>
            <person name="Ascanio A."/>
            <person name="Farleigh K."/>
            <person name="Card D.C."/>
            <person name="Schield D.R."/>
            <person name="Castoe T.A."/>
            <person name="Jezkova T."/>
        </authorList>
    </citation>
    <scope>NUCLEOTIDE SEQUENCE [LARGE SCALE GENOMIC DNA]</scope>
    <source>
        <strain evidence="10">NK-2021</strain>
    </source>
</reference>
<feature type="transmembrane region" description="Helical" evidence="9">
    <location>
        <begin position="226"/>
        <end position="247"/>
    </location>
</feature>
<evidence type="ECO:0000256" key="3">
    <source>
        <dbReference type="ARBA" id="ARBA00022692"/>
    </source>
</evidence>
<organism evidence="10 11">
    <name type="scientific">Phrynosoma platyrhinos</name>
    <name type="common">Desert horned lizard</name>
    <dbReference type="NCBI Taxonomy" id="52577"/>
    <lineage>
        <taxon>Eukaryota</taxon>
        <taxon>Metazoa</taxon>
        <taxon>Chordata</taxon>
        <taxon>Craniata</taxon>
        <taxon>Vertebrata</taxon>
        <taxon>Euteleostomi</taxon>
        <taxon>Lepidosauria</taxon>
        <taxon>Squamata</taxon>
        <taxon>Bifurcata</taxon>
        <taxon>Unidentata</taxon>
        <taxon>Episquamata</taxon>
        <taxon>Toxicofera</taxon>
        <taxon>Iguania</taxon>
        <taxon>Phrynosomatidae</taxon>
        <taxon>Phrynosomatinae</taxon>
        <taxon>Phrynosoma</taxon>
    </lineage>
</organism>
<comment type="subcellular location">
    <subcellularLocation>
        <location evidence="1 8">Membrane</location>
        <topology evidence="1 8">Multi-pass membrane protein</topology>
    </subcellularLocation>
</comment>
<feature type="transmembrane region" description="Helical" evidence="9">
    <location>
        <begin position="139"/>
        <end position="158"/>
    </location>
</feature>
<evidence type="ECO:0000256" key="8">
    <source>
        <dbReference type="PIRNR" id="PIRNR023381"/>
    </source>
</evidence>
<feature type="transmembrane region" description="Helical" evidence="9">
    <location>
        <begin position="81"/>
        <end position="106"/>
    </location>
</feature>
<comment type="caution">
    <text evidence="10">The sequence shown here is derived from an EMBL/GenBank/DDBJ whole genome shotgun (WGS) entry which is preliminary data.</text>
</comment>
<dbReference type="PIRSF" id="PIRSF023381">
    <property type="entry name" value="MannP-dilichol_defect-1p"/>
    <property type="match status" value="1"/>
</dbReference>
<dbReference type="PANTHER" id="PTHR12226">
    <property type="entry name" value="MANNOSE-P-DOLICHOL UTILIZATION DEFECT 1 LEC35 -RELATED"/>
    <property type="match status" value="1"/>
</dbReference>
<proteinExistence type="inferred from homology"/>
<feature type="transmembrane region" description="Helical" evidence="9">
    <location>
        <begin position="50"/>
        <end position="69"/>
    </location>
</feature>
<sequence>MEAEVSPGGGSLFIKMAASALEGLLVPHILPQPCFHELFLRFNFLHIPCLKIFISKGLGFAIVAGSLMVKLPQIVKIVRAYSAEGLSFNAILLELMAITGTMVYSISHSFPFSAWGEALFLMVQTVVIGFLVQHFTGHTGRGLSFLFVYLGILSFLLSPFTPPAVVTMLQASNMPAVVISRLLQVATNYRNGHTGQLSAITASLLFVGSLARIFTSIQETDDPLMALTFGVASVCNGLIMGQLIYYWNIPVDKRKKE</sequence>
<protein>
    <recommendedName>
        <fullName evidence="8">Mannose-P-dolichol utilization defect 1 protein homolog</fullName>
    </recommendedName>
</protein>
<dbReference type="Pfam" id="PF04193">
    <property type="entry name" value="PQ-loop"/>
    <property type="match status" value="2"/>
</dbReference>
<feature type="transmembrane region" description="Helical" evidence="9">
    <location>
        <begin position="12"/>
        <end position="30"/>
    </location>
</feature>
<keyword evidence="11" id="KW-1185">Reference proteome</keyword>
<dbReference type="InterPro" id="IPR006603">
    <property type="entry name" value="PQ-loop_rpt"/>
</dbReference>
<keyword evidence="5 8" id="KW-1133">Transmembrane helix</keyword>
<evidence type="ECO:0000256" key="1">
    <source>
        <dbReference type="ARBA" id="ARBA00004141"/>
    </source>
</evidence>
<evidence type="ECO:0000256" key="7">
    <source>
        <dbReference type="ARBA" id="ARBA00038475"/>
    </source>
</evidence>
<keyword evidence="2" id="KW-0813">Transport</keyword>
<dbReference type="InterPro" id="IPR016817">
    <property type="entry name" value="MannP-dilichol_defect-1"/>
</dbReference>
<keyword evidence="4" id="KW-0677">Repeat</keyword>
<evidence type="ECO:0000256" key="9">
    <source>
        <dbReference type="SAM" id="Phobius"/>
    </source>
</evidence>
<evidence type="ECO:0000256" key="2">
    <source>
        <dbReference type="ARBA" id="ARBA00022448"/>
    </source>
</evidence>
<evidence type="ECO:0000256" key="4">
    <source>
        <dbReference type="ARBA" id="ARBA00022737"/>
    </source>
</evidence>
<dbReference type="Proteomes" id="UP000826234">
    <property type="component" value="Unassembled WGS sequence"/>
</dbReference>
<evidence type="ECO:0000256" key="6">
    <source>
        <dbReference type="ARBA" id="ARBA00023136"/>
    </source>
</evidence>
<gene>
    <name evidence="10" type="ORF">JD844_000771</name>
</gene>
<dbReference type="SMART" id="SM00679">
    <property type="entry name" value="CTNS"/>
    <property type="match status" value="2"/>
</dbReference>
<keyword evidence="6 8" id="KW-0472">Membrane</keyword>
<dbReference type="Gene3D" id="1.20.1280.290">
    <property type="match status" value="2"/>
</dbReference>
<evidence type="ECO:0000313" key="11">
    <source>
        <dbReference type="Proteomes" id="UP000826234"/>
    </source>
</evidence>
<evidence type="ECO:0000313" key="10">
    <source>
        <dbReference type="EMBL" id="KAH0626057.1"/>
    </source>
</evidence>
<keyword evidence="3 8" id="KW-0812">Transmembrane</keyword>
<dbReference type="PANTHER" id="PTHR12226:SF2">
    <property type="entry name" value="MANNOSE-P-DOLICHOL UTILIZATION DEFECT 1 PROTEIN"/>
    <property type="match status" value="1"/>
</dbReference>